<keyword evidence="2" id="KW-1185">Reference proteome</keyword>
<sequence length="79" mass="9034">MIKRRARLFRNGHHQAVRIPHEFELLGDEIILYKDGEGLIVEPVKEPTHLLELLAMLEPIEDDFPDVDAGLPAPDDVRL</sequence>
<dbReference type="PANTHER" id="PTHR37550">
    <property type="entry name" value="ANTITOXIN VAPB1"/>
    <property type="match status" value="1"/>
</dbReference>
<name>A0ABX1TPE5_9GAMM</name>
<dbReference type="Gene3D" id="2.10.260.10">
    <property type="match status" value="1"/>
</dbReference>
<dbReference type="Proteomes" id="UP000760480">
    <property type="component" value="Unassembled WGS sequence"/>
</dbReference>
<keyword evidence="1" id="KW-0238">DNA-binding</keyword>
<organism evidence="1 2">
    <name type="scientific">Candidatus Competibacter phosphatis</name>
    <dbReference type="NCBI Taxonomy" id="221280"/>
    <lineage>
        <taxon>Bacteria</taxon>
        <taxon>Pseudomonadati</taxon>
        <taxon>Pseudomonadota</taxon>
        <taxon>Gammaproteobacteria</taxon>
        <taxon>Candidatus Competibacteraceae</taxon>
        <taxon>Candidatus Competibacter</taxon>
    </lineage>
</organism>
<dbReference type="PANTHER" id="PTHR37550:SF1">
    <property type="entry name" value="SSL1300 PROTEIN"/>
    <property type="match status" value="1"/>
</dbReference>
<dbReference type="EMBL" id="SPMZ01000036">
    <property type="protein sequence ID" value="NMQ19983.1"/>
    <property type="molecule type" value="Genomic_DNA"/>
</dbReference>
<dbReference type="InterPro" id="IPR037914">
    <property type="entry name" value="SpoVT-AbrB_sf"/>
</dbReference>
<dbReference type="InterPro" id="IPR051734">
    <property type="entry name" value="VapB_TA_antitoxins"/>
</dbReference>
<evidence type="ECO:0000313" key="1">
    <source>
        <dbReference type="EMBL" id="NMQ19983.1"/>
    </source>
</evidence>
<accession>A0ABX1TPE5</accession>
<evidence type="ECO:0000313" key="2">
    <source>
        <dbReference type="Proteomes" id="UP000760480"/>
    </source>
</evidence>
<gene>
    <name evidence="1" type="ORF">E4P82_12710</name>
</gene>
<reference evidence="1 2" key="1">
    <citation type="submission" date="2019-03" db="EMBL/GenBank/DDBJ databases">
        <title>Metabolic reconstructions from genomes of highly enriched 'Candidatus Accumulibacter' and 'Candidatus Competibacter' bioreactor populations.</title>
        <authorList>
            <person name="Annavajhala M.K."/>
            <person name="Welles L."/>
            <person name="Abbas B."/>
            <person name="Sorokin D."/>
            <person name="Park H."/>
            <person name="Van Loosdrecht M."/>
            <person name="Chandran K."/>
        </authorList>
    </citation>
    <scope>NUCLEOTIDE SEQUENCE [LARGE SCALE GENOMIC DNA]</scope>
    <source>
        <strain evidence="1 2">SBR_G</strain>
    </source>
</reference>
<comment type="caution">
    <text evidence="1">The sequence shown here is derived from an EMBL/GenBank/DDBJ whole genome shotgun (WGS) entry which is preliminary data.</text>
</comment>
<proteinExistence type="predicted"/>
<dbReference type="GO" id="GO:0003677">
    <property type="term" value="F:DNA binding"/>
    <property type="evidence" value="ECO:0007669"/>
    <property type="project" value="UniProtKB-KW"/>
</dbReference>
<dbReference type="SUPFAM" id="SSF89447">
    <property type="entry name" value="AbrB/MazE/MraZ-like"/>
    <property type="match status" value="1"/>
</dbReference>
<protein>
    <submittedName>
        <fullName evidence="1">AbrB/MazE/SpoVT family DNA-binding domain-containing protein</fullName>
    </submittedName>
</protein>